<proteinExistence type="predicted"/>
<sequence>MTVKEDTEVKIVKGQYLKNVFESWVKLIHKKERIFLASIPFARNIIEYISGEQDSNYLNLTNLLHIRPETNNLQVSDLIEIYNTIWTDKEYNLDERSVYEMLMEETSQIAAETSENIQLENKILLSMAIRLKAEEFMIEKINSEQDILSITKNQTTELMRLYKEKFPEKTVEIKLMEQVNLMTAENIHINAFMYEPILDLSDVYLKGLFEKVINLN</sequence>
<comment type="caution">
    <text evidence="1">The sequence shown here is derived from an EMBL/GenBank/DDBJ whole genome shotgun (WGS) entry which is preliminary data.</text>
</comment>
<keyword evidence="2" id="KW-1185">Reference proteome</keyword>
<dbReference type="RefSeq" id="WP_200467167.1">
    <property type="nucleotide sequence ID" value="NZ_JAENRR010000109.1"/>
</dbReference>
<dbReference type="EMBL" id="JAENRR010000109">
    <property type="protein sequence ID" value="MBK3519948.1"/>
    <property type="molecule type" value="Genomic_DNA"/>
</dbReference>
<name>A0ABS1HQI9_9BACT</name>
<dbReference type="Proteomes" id="UP000605676">
    <property type="component" value="Unassembled WGS sequence"/>
</dbReference>
<accession>A0ABS1HQI9</accession>
<evidence type="ECO:0000313" key="1">
    <source>
        <dbReference type="EMBL" id="MBK3519948.1"/>
    </source>
</evidence>
<reference evidence="1 2" key="1">
    <citation type="submission" date="2021-01" db="EMBL/GenBank/DDBJ databases">
        <title>Carboxyliciviraga sp.nov., isolated from coastal sediments.</title>
        <authorList>
            <person name="Lu D."/>
            <person name="Zhang T."/>
        </authorList>
    </citation>
    <scope>NUCLEOTIDE SEQUENCE [LARGE SCALE GENOMIC DNA]</scope>
    <source>
        <strain evidence="1 2">N1Y132</strain>
    </source>
</reference>
<organism evidence="1 2">
    <name type="scientific">Carboxylicivirga marina</name>
    <dbReference type="NCBI Taxonomy" id="2800988"/>
    <lineage>
        <taxon>Bacteria</taxon>
        <taxon>Pseudomonadati</taxon>
        <taxon>Bacteroidota</taxon>
        <taxon>Bacteroidia</taxon>
        <taxon>Marinilabiliales</taxon>
        <taxon>Marinilabiliaceae</taxon>
        <taxon>Carboxylicivirga</taxon>
    </lineage>
</organism>
<evidence type="ECO:0000313" key="2">
    <source>
        <dbReference type="Proteomes" id="UP000605676"/>
    </source>
</evidence>
<gene>
    <name evidence="1" type="ORF">JIV24_21595</name>
</gene>
<protein>
    <submittedName>
        <fullName evidence="1">Uncharacterized protein</fullName>
    </submittedName>
</protein>